<dbReference type="AlphaFoldDB" id="A0AAV5SWY7"/>
<dbReference type="InterPro" id="IPR036638">
    <property type="entry name" value="HLH_DNA-bd_sf"/>
</dbReference>
<reference evidence="3" key="1">
    <citation type="submission" date="2023-10" db="EMBL/GenBank/DDBJ databases">
        <title>Genome assembly of Pristionchus species.</title>
        <authorList>
            <person name="Yoshida K."/>
            <person name="Sommer R.J."/>
        </authorList>
    </citation>
    <scope>NUCLEOTIDE SEQUENCE</scope>
    <source>
        <strain evidence="3">RS0144</strain>
    </source>
</reference>
<keyword evidence="4" id="KW-1185">Reference proteome</keyword>
<dbReference type="PANTHER" id="PTHR23349:SF110">
    <property type="entry name" value="BHLH DOMAIN-CONTAINING PROTEIN"/>
    <property type="match status" value="1"/>
</dbReference>
<dbReference type="CDD" id="cd11390">
    <property type="entry name" value="bHLH_TS"/>
    <property type="match status" value="1"/>
</dbReference>
<evidence type="ECO:0000256" key="1">
    <source>
        <dbReference type="SAM" id="MobiDB-lite"/>
    </source>
</evidence>
<dbReference type="EMBL" id="BTSX01000002">
    <property type="protein sequence ID" value="GMS84021.1"/>
    <property type="molecule type" value="Genomic_DNA"/>
</dbReference>
<dbReference type="InterPro" id="IPR011598">
    <property type="entry name" value="bHLH_dom"/>
</dbReference>
<feature type="domain" description="BHLH" evidence="2">
    <location>
        <begin position="5"/>
        <end position="56"/>
    </location>
</feature>
<feature type="non-terminal residue" evidence="3">
    <location>
        <position position="97"/>
    </location>
</feature>
<dbReference type="Pfam" id="PF00010">
    <property type="entry name" value="HLH"/>
    <property type="match status" value="1"/>
</dbReference>
<name>A0AAV5SWY7_9BILA</name>
<sequence length="97" mass="11317">MVRSSEKHQRNERERQRVHQVNEMFTRLRHSVRLSIDKKLSKADTLRLAIKYIDHLKKMLENGKIELADFHFTPSSSSSSSPSPSFPTYLVSPNYSN</sequence>
<accession>A0AAV5SWY7</accession>
<protein>
    <recommendedName>
        <fullName evidence="2">BHLH domain-containing protein</fullName>
    </recommendedName>
</protein>
<evidence type="ECO:0000313" key="4">
    <source>
        <dbReference type="Proteomes" id="UP001432027"/>
    </source>
</evidence>
<dbReference type="GO" id="GO:0032502">
    <property type="term" value="P:developmental process"/>
    <property type="evidence" value="ECO:0007669"/>
    <property type="project" value="TreeGrafter"/>
</dbReference>
<dbReference type="PANTHER" id="PTHR23349">
    <property type="entry name" value="BASIC HELIX-LOOP-HELIX TRANSCRIPTION FACTOR, TWIST"/>
    <property type="match status" value="1"/>
</dbReference>
<dbReference type="Gene3D" id="4.10.280.10">
    <property type="entry name" value="Helix-loop-helix DNA-binding domain"/>
    <property type="match status" value="1"/>
</dbReference>
<gene>
    <name evidence="3" type="ORF">PENTCL1PPCAC_6196</name>
</gene>
<feature type="compositionally biased region" description="Low complexity" evidence="1">
    <location>
        <begin position="74"/>
        <end position="83"/>
    </location>
</feature>
<dbReference type="Proteomes" id="UP001432027">
    <property type="component" value="Unassembled WGS sequence"/>
</dbReference>
<proteinExistence type="predicted"/>
<feature type="region of interest" description="Disordered" evidence="1">
    <location>
        <begin position="73"/>
        <end position="97"/>
    </location>
</feature>
<organism evidence="3 4">
    <name type="scientific">Pristionchus entomophagus</name>
    <dbReference type="NCBI Taxonomy" id="358040"/>
    <lineage>
        <taxon>Eukaryota</taxon>
        <taxon>Metazoa</taxon>
        <taxon>Ecdysozoa</taxon>
        <taxon>Nematoda</taxon>
        <taxon>Chromadorea</taxon>
        <taxon>Rhabditida</taxon>
        <taxon>Rhabditina</taxon>
        <taxon>Diplogasteromorpha</taxon>
        <taxon>Diplogasteroidea</taxon>
        <taxon>Neodiplogasteridae</taxon>
        <taxon>Pristionchus</taxon>
    </lineage>
</organism>
<dbReference type="SMART" id="SM00353">
    <property type="entry name" value="HLH"/>
    <property type="match status" value="1"/>
</dbReference>
<dbReference type="PROSITE" id="PS50888">
    <property type="entry name" value="BHLH"/>
    <property type="match status" value="1"/>
</dbReference>
<dbReference type="GO" id="GO:0000977">
    <property type="term" value="F:RNA polymerase II transcription regulatory region sequence-specific DNA binding"/>
    <property type="evidence" value="ECO:0007669"/>
    <property type="project" value="TreeGrafter"/>
</dbReference>
<dbReference type="SUPFAM" id="SSF47459">
    <property type="entry name" value="HLH, helix-loop-helix DNA-binding domain"/>
    <property type="match status" value="1"/>
</dbReference>
<dbReference type="InterPro" id="IPR050283">
    <property type="entry name" value="E-box_TF_Regulators"/>
</dbReference>
<evidence type="ECO:0000259" key="2">
    <source>
        <dbReference type="PROSITE" id="PS50888"/>
    </source>
</evidence>
<evidence type="ECO:0000313" key="3">
    <source>
        <dbReference type="EMBL" id="GMS84021.1"/>
    </source>
</evidence>
<comment type="caution">
    <text evidence="3">The sequence shown here is derived from an EMBL/GenBank/DDBJ whole genome shotgun (WGS) entry which is preliminary data.</text>
</comment>
<dbReference type="GO" id="GO:0000981">
    <property type="term" value="F:DNA-binding transcription factor activity, RNA polymerase II-specific"/>
    <property type="evidence" value="ECO:0007669"/>
    <property type="project" value="TreeGrafter"/>
</dbReference>
<dbReference type="GO" id="GO:0046983">
    <property type="term" value="F:protein dimerization activity"/>
    <property type="evidence" value="ECO:0007669"/>
    <property type="project" value="InterPro"/>
</dbReference>